<feature type="compositionally biased region" description="Gly residues" evidence="1">
    <location>
        <begin position="42"/>
        <end position="54"/>
    </location>
</feature>
<dbReference type="GO" id="GO:0042622">
    <property type="term" value="C:photoreceptor outer segment membrane"/>
    <property type="evidence" value="ECO:0007669"/>
    <property type="project" value="InterPro"/>
</dbReference>
<proteinExistence type="predicted"/>
<feature type="region of interest" description="Disordered" evidence="1">
    <location>
        <begin position="34"/>
        <end position="62"/>
    </location>
</feature>
<evidence type="ECO:0000256" key="1">
    <source>
        <dbReference type="SAM" id="MobiDB-lite"/>
    </source>
</evidence>
<reference evidence="3" key="2">
    <citation type="submission" date="2025-08" db="UniProtKB">
        <authorList>
            <consortium name="Ensembl"/>
        </authorList>
    </citation>
    <scope>IDENTIFICATION</scope>
</reference>
<dbReference type="AlphaFoldDB" id="A0A8C2UCA1"/>
<dbReference type="Proteomes" id="UP000694412">
    <property type="component" value="Chromosome 18"/>
</dbReference>
<accession>A0A8C2UCA1</accession>
<keyword evidence="4" id="KW-1185">Reference proteome</keyword>
<keyword evidence="2" id="KW-0732">Signal</keyword>
<reference evidence="3" key="1">
    <citation type="submission" date="2015-11" db="EMBL/GenBank/DDBJ databases">
        <authorList>
            <consortium name="International Coturnix japonica Genome Analysis Consortium"/>
            <person name="Warren W."/>
            <person name="Burt D.W."/>
            <person name="Antin P.B."/>
            <person name="Lanford R."/>
            <person name="Gros J."/>
            <person name="Wilson R.K."/>
        </authorList>
    </citation>
    <scope>NUCLEOTIDE SEQUENCE [LARGE SCALE GENOMIC DNA]</scope>
</reference>
<reference evidence="3" key="3">
    <citation type="submission" date="2025-09" db="UniProtKB">
        <authorList>
            <consortium name="Ensembl"/>
        </authorList>
    </citation>
    <scope>IDENTIFICATION</scope>
</reference>
<feature type="chain" id="PRO_5034025880" evidence="2">
    <location>
        <begin position="21"/>
        <end position="62"/>
    </location>
</feature>
<name>A0A8C2UCA1_COTJA</name>
<dbReference type="GeneTree" id="ENSGT01030000236302"/>
<evidence type="ECO:0000313" key="4">
    <source>
        <dbReference type="Proteomes" id="UP000694412"/>
    </source>
</evidence>
<dbReference type="InterPro" id="IPR027937">
    <property type="entry name" value="PRCD"/>
</dbReference>
<evidence type="ECO:0000313" key="3">
    <source>
        <dbReference type="Ensembl" id="ENSCJPP00005026618.1"/>
    </source>
</evidence>
<dbReference type="Ensembl" id="ENSCJPT00005036070.1">
    <property type="protein sequence ID" value="ENSCJPP00005026618.1"/>
    <property type="gene ID" value="ENSCJPG00005020704.1"/>
</dbReference>
<protein>
    <submittedName>
        <fullName evidence="3">Uncharacterized protein</fullName>
    </submittedName>
</protein>
<feature type="signal peptide" evidence="2">
    <location>
        <begin position="1"/>
        <end position="20"/>
    </location>
</feature>
<organism evidence="3 4">
    <name type="scientific">Coturnix japonica</name>
    <name type="common">Japanese quail</name>
    <name type="synonym">Coturnix coturnix japonica</name>
    <dbReference type="NCBI Taxonomy" id="93934"/>
    <lineage>
        <taxon>Eukaryota</taxon>
        <taxon>Metazoa</taxon>
        <taxon>Chordata</taxon>
        <taxon>Craniata</taxon>
        <taxon>Vertebrata</taxon>
        <taxon>Euteleostomi</taxon>
        <taxon>Archelosauria</taxon>
        <taxon>Archosauria</taxon>
        <taxon>Dinosauria</taxon>
        <taxon>Saurischia</taxon>
        <taxon>Theropoda</taxon>
        <taxon>Coelurosauria</taxon>
        <taxon>Aves</taxon>
        <taxon>Neognathae</taxon>
        <taxon>Galloanserae</taxon>
        <taxon>Galliformes</taxon>
        <taxon>Phasianidae</taxon>
        <taxon>Perdicinae</taxon>
        <taxon>Coturnix</taxon>
    </lineage>
</organism>
<evidence type="ECO:0000256" key="2">
    <source>
        <dbReference type="SAM" id="SignalP"/>
    </source>
</evidence>
<dbReference type="Pfam" id="PF15201">
    <property type="entry name" value="Rod_cone_degen"/>
    <property type="match status" value="1"/>
</dbReference>
<sequence length="62" mass="6538">MCTTALLLGTLVVMLRRRFSNKVEPYVLPSPGLRGPRVWGQGSEGDLGVDGGGEPIKPGDGE</sequence>